<evidence type="ECO:0000256" key="3">
    <source>
        <dbReference type="ARBA" id="ARBA00022840"/>
    </source>
</evidence>
<evidence type="ECO:0000256" key="2">
    <source>
        <dbReference type="ARBA" id="ARBA00008307"/>
    </source>
</evidence>
<evidence type="ECO:0000313" key="6">
    <source>
        <dbReference type="EnsemblMetazoa" id="XP_020916521.1"/>
    </source>
</evidence>
<dbReference type="RefSeq" id="XP_020916521.1">
    <property type="nucleotide sequence ID" value="XM_021060862.2"/>
</dbReference>
<evidence type="ECO:0000256" key="1">
    <source>
        <dbReference type="ARBA" id="ARBA00001946"/>
    </source>
</evidence>
<dbReference type="InterPro" id="IPR046906">
    <property type="entry name" value="Mab-21_HhH/H2TH-like"/>
</dbReference>
<evidence type="ECO:0008006" key="8">
    <source>
        <dbReference type="Google" id="ProtNLM"/>
    </source>
</evidence>
<comment type="cofactor">
    <cofactor evidence="1">
        <name>Mg(2+)</name>
        <dbReference type="ChEBI" id="CHEBI:18420"/>
    </cofactor>
</comment>
<keyword evidence="3" id="KW-0067">ATP-binding</keyword>
<proteinExistence type="inferred from homology"/>
<evidence type="ECO:0000259" key="5">
    <source>
        <dbReference type="Pfam" id="PF20266"/>
    </source>
</evidence>
<dbReference type="KEGG" id="epa:110253910"/>
<evidence type="ECO:0000259" key="4">
    <source>
        <dbReference type="Pfam" id="PF03281"/>
    </source>
</evidence>
<name>A0A913Y8I7_EXADI</name>
<dbReference type="Pfam" id="PF20266">
    <property type="entry name" value="Mab-21_C"/>
    <property type="match status" value="1"/>
</dbReference>
<dbReference type="GeneID" id="110253910"/>
<dbReference type="PANTHER" id="PTHR10656:SF69">
    <property type="entry name" value="MAB-21-LIKE HHH_H2TH-LIKE DOMAIN-CONTAINING PROTEIN"/>
    <property type="match status" value="1"/>
</dbReference>
<feature type="domain" description="Mab-21-like nucleotidyltransferase" evidence="4">
    <location>
        <begin position="43"/>
        <end position="220"/>
    </location>
</feature>
<sequence>MPDLNETEHWINDHDTMKEFENFVLNEQKDEPVVIFNEVLHAEGDPRYVKLKLTDDWKEFRPRFKDCTFLHQSYLFPGKGAIHETFLESMTKGDRARNENVTWTFDAHGPVRKLESEGDWVKFEEDRTDVFKFPQAWPEPAMEWLVRPRTGPWPSPGLVQEVFESGCHIAPVGRGKRDHEPVDMINYLKDPIQSTSGEQDASVMDQTEWRLSFSVAENKLAQSVTPIQRHVMILLKMIKKFYFPDVGISTYLLKNLMFWEIEKQNESFWKEDNSTKCLLHMLNRLQQCLEEGSLSHYILPESNLLAYEDPRKLAEAVHLIFDVRRTFLPKSISMLQRSFSLTYQSSTFHRRLFFEPFLDKLRDSTLPDCEIKEMVCSLLLVFASRAQDCVQSMLRLLQRSDATEDRIPGIRLTLHAYESLLARCLAKAWLVRHSVNVNEQKFIEFLKNECKSFSPSDEFMQVALAFHQHACEGKDLGNLVPYTRAMENVKEMCRLAEERSLEEGKMMQNIIGLNSSDFKEAGKIVKELMKGAKLDDVTTEDLNARLNDALMEIFFRNKSSSLTSE</sequence>
<keyword evidence="7" id="KW-1185">Reference proteome</keyword>
<keyword evidence="3" id="KW-0547">Nucleotide-binding</keyword>
<accession>A0A913Y8I7</accession>
<organism evidence="6 7">
    <name type="scientific">Exaiptasia diaphana</name>
    <name type="common">Tropical sea anemone</name>
    <name type="synonym">Aiptasia pulchella</name>
    <dbReference type="NCBI Taxonomy" id="2652724"/>
    <lineage>
        <taxon>Eukaryota</taxon>
        <taxon>Metazoa</taxon>
        <taxon>Cnidaria</taxon>
        <taxon>Anthozoa</taxon>
        <taxon>Hexacorallia</taxon>
        <taxon>Actiniaria</taxon>
        <taxon>Aiptasiidae</taxon>
        <taxon>Exaiptasia</taxon>
    </lineage>
</organism>
<evidence type="ECO:0000313" key="7">
    <source>
        <dbReference type="Proteomes" id="UP000887567"/>
    </source>
</evidence>
<comment type="similarity">
    <text evidence="2">Belongs to the mab-21 family.</text>
</comment>
<dbReference type="Gene3D" id="1.10.1410.40">
    <property type="match status" value="1"/>
</dbReference>
<reference evidence="6" key="1">
    <citation type="submission" date="2022-11" db="UniProtKB">
        <authorList>
            <consortium name="EnsemblMetazoa"/>
        </authorList>
    </citation>
    <scope>IDENTIFICATION</scope>
</reference>
<dbReference type="SMART" id="SM01265">
    <property type="entry name" value="Mab-21"/>
    <property type="match status" value="1"/>
</dbReference>
<feature type="domain" description="Mab-21-like HhH/H2TH-like" evidence="5">
    <location>
        <begin position="235"/>
        <end position="318"/>
    </location>
</feature>
<dbReference type="OrthoDB" id="6112914at2759"/>
<dbReference type="EnsemblMetazoa" id="XM_021060862.2">
    <property type="protein sequence ID" value="XP_020916521.1"/>
    <property type="gene ID" value="LOC110253910"/>
</dbReference>
<dbReference type="InterPro" id="IPR046903">
    <property type="entry name" value="Mab-21-like_nuc_Trfase"/>
</dbReference>
<dbReference type="OMA" id="WECENNG"/>
<dbReference type="InterPro" id="IPR024810">
    <property type="entry name" value="MAB21L/cGLR"/>
</dbReference>
<dbReference type="GO" id="GO:0016779">
    <property type="term" value="F:nucleotidyltransferase activity"/>
    <property type="evidence" value="ECO:0007669"/>
    <property type="project" value="UniProtKB-ARBA"/>
</dbReference>
<dbReference type="PANTHER" id="PTHR10656">
    <property type="entry name" value="CELL FATE DETERMINING PROTEIN MAB21-RELATED"/>
    <property type="match status" value="1"/>
</dbReference>
<dbReference type="AlphaFoldDB" id="A0A913Y8I7"/>
<dbReference type="Proteomes" id="UP000887567">
    <property type="component" value="Unplaced"/>
</dbReference>
<dbReference type="Pfam" id="PF03281">
    <property type="entry name" value="Mab-21"/>
    <property type="match status" value="1"/>
</dbReference>
<protein>
    <recommendedName>
        <fullName evidence="8">Mab-21-like HhH/H2TH-like domain-containing protein</fullName>
    </recommendedName>
</protein>
<dbReference type="GO" id="GO:0005524">
    <property type="term" value="F:ATP binding"/>
    <property type="evidence" value="ECO:0007669"/>
    <property type="project" value="UniProtKB-KW"/>
</dbReference>